<sequence length="170" mass="19687">MKTTDNQQEIFDVVDEDDNVIGKTTRGETYKNKNLIHRSIYVAVFNSKGELFMQQRSATKDTDPLCWDISSSGHVRASGNYDDAAKRELEEELGVDLDLNFIDKFIIYYPHETEMVSLYRAYSEGPFKLHPEEIKSGRFINKDTLSKEYKMGFIKLSFGARVVLQKLNWI</sequence>
<dbReference type="InterPro" id="IPR015797">
    <property type="entry name" value="NUDIX_hydrolase-like_dom_sf"/>
</dbReference>
<dbReference type="PROSITE" id="PS51462">
    <property type="entry name" value="NUDIX"/>
    <property type="match status" value="1"/>
</dbReference>
<dbReference type="Gene3D" id="3.90.79.10">
    <property type="entry name" value="Nucleoside Triphosphate Pyrophosphohydrolase"/>
    <property type="match status" value="1"/>
</dbReference>
<proteinExistence type="predicted"/>
<dbReference type="CDD" id="cd04692">
    <property type="entry name" value="NUDIX_Hydrolase"/>
    <property type="match status" value="1"/>
</dbReference>
<organism evidence="2 3">
    <name type="scientific">Candidatus Gottesmanbacteria bacterium RIFCSPHIGHO2_01_FULL_39_10</name>
    <dbReference type="NCBI Taxonomy" id="1798375"/>
    <lineage>
        <taxon>Bacteria</taxon>
        <taxon>Candidatus Gottesmaniibacteriota</taxon>
    </lineage>
</organism>
<dbReference type="GO" id="GO:0003824">
    <property type="term" value="F:catalytic activity"/>
    <property type="evidence" value="ECO:0007669"/>
    <property type="project" value="UniProtKB-ARBA"/>
</dbReference>
<dbReference type="Proteomes" id="UP000177383">
    <property type="component" value="Unassembled WGS sequence"/>
</dbReference>
<accession>A0A1F5ZQV9</accession>
<dbReference type="AlphaFoldDB" id="A0A1F5ZQV9"/>
<evidence type="ECO:0000259" key="1">
    <source>
        <dbReference type="PROSITE" id="PS51462"/>
    </source>
</evidence>
<dbReference type="Pfam" id="PF00293">
    <property type="entry name" value="NUDIX"/>
    <property type="match status" value="1"/>
</dbReference>
<feature type="domain" description="Nudix hydrolase" evidence="1">
    <location>
        <begin position="35"/>
        <end position="162"/>
    </location>
</feature>
<dbReference type="PANTHER" id="PTHR10885">
    <property type="entry name" value="ISOPENTENYL-DIPHOSPHATE DELTA-ISOMERASE"/>
    <property type="match status" value="1"/>
</dbReference>
<comment type="caution">
    <text evidence="2">The sequence shown here is derived from an EMBL/GenBank/DDBJ whole genome shotgun (WGS) entry which is preliminary data.</text>
</comment>
<dbReference type="STRING" id="1798375.A2773_06855"/>
<gene>
    <name evidence="2" type="ORF">A2773_06855</name>
</gene>
<protein>
    <recommendedName>
        <fullName evidence="1">Nudix hydrolase domain-containing protein</fullName>
    </recommendedName>
</protein>
<name>A0A1F5ZQV9_9BACT</name>
<dbReference type="SUPFAM" id="SSF55811">
    <property type="entry name" value="Nudix"/>
    <property type="match status" value="1"/>
</dbReference>
<reference evidence="2 3" key="1">
    <citation type="journal article" date="2016" name="Nat. Commun.">
        <title>Thousands of microbial genomes shed light on interconnected biogeochemical processes in an aquifer system.</title>
        <authorList>
            <person name="Anantharaman K."/>
            <person name="Brown C.T."/>
            <person name="Hug L.A."/>
            <person name="Sharon I."/>
            <person name="Castelle C.J."/>
            <person name="Probst A.J."/>
            <person name="Thomas B.C."/>
            <person name="Singh A."/>
            <person name="Wilkins M.J."/>
            <person name="Karaoz U."/>
            <person name="Brodie E.L."/>
            <person name="Williams K.H."/>
            <person name="Hubbard S.S."/>
            <person name="Banfield J.F."/>
        </authorList>
    </citation>
    <scope>NUCLEOTIDE SEQUENCE [LARGE SCALE GENOMIC DNA]</scope>
</reference>
<evidence type="ECO:0000313" key="2">
    <source>
        <dbReference type="EMBL" id="OGG14791.1"/>
    </source>
</evidence>
<dbReference type="EMBL" id="MFJE01000011">
    <property type="protein sequence ID" value="OGG14791.1"/>
    <property type="molecule type" value="Genomic_DNA"/>
</dbReference>
<dbReference type="PANTHER" id="PTHR10885:SF0">
    <property type="entry name" value="ISOPENTENYL-DIPHOSPHATE DELTA-ISOMERASE"/>
    <property type="match status" value="1"/>
</dbReference>
<evidence type="ECO:0000313" key="3">
    <source>
        <dbReference type="Proteomes" id="UP000177383"/>
    </source>
</evidence>
<dbReference type="InterPro" id="IPR000086">
    <property type="entry name" value="NUDIX_hydrolase_dom"/>
</dbReference>